<protein>
    <submittedName>
        <fullName evidence="3">Uncharacterized protein</fullName>
    </submittedName>
</protein>
<evidence type="ECO:0000256" key="1">
    <source>
        <dbReference type="SAM" id="Coils"/>
    </source>
</evidence>
<gene>
    <name evidence="3" type="ORF">AAF712_012184</name>
</gene>
<feature type="region of interest" description="Disordered" evidence="2">
    <location>
        <begin position="474"/>
        <end position="561"/>
    </location>
</feature>
<feature type="region of interest" description="Disordered" evidence="2">
    <location>
        <begin position="1"/>
        <end position="38"/>
    </location>
</feature>
<keyword evidence="4" id="KW-1185">Reference proteome</keyword>
<organism evidence="3 4">
    <name type="scientific">Marasmius tenuissimus</name>
    <dbReference type="NCBI Taxonomy" id="585030"/>
    <lineage>
        <taxon>Eukaryota</taxon>
        <taxon>Fungi</taxon>
        <taxon>Dikarya</taxon>
        <taxon>Basidiomycota</taxon>
        <taxon>Agaricomycotina</taxon>
        <taxon>Agaricomycetes</taxon>
        <taxon>Agaricomycetidae</taxon>
        <taxon>Agaricales</taxon>
        <taxon>Marasmiineae</taxon>
        <taxon>Marasmiaceae</taxon>
        <taxon>Marasmius</taxon>
    </lineage>
</organism>
<feature type="region of interest" description="Disordered" evidence="2">
    <location>
        <begin position="250"/>
        <end position="283"/>
    </location>
</feature>
<name>A0ABR2ZH60_9AGAR</name>
<sequence>MQPATSRSRSLSASSSNTRLSPVVRRQDQQQRRQFGFQTSDLYGPEATEIELELEETTRQLQEKTIECEGLQNTWLNVLQLLGQLVTSASSPVFLALLPIPQFKREDYPEVTVWSKKDKNRGKAKATDGVAGTPAYGWWAQNADGSTVPPEELEHTRDLMRSCWFSMLGRLGEATPPTWTKVPIEEYTLMEHVVLTRYPYLGYCSDGWKIAKVAQDTYPNWYSTHAKPKIAGVKVEAKVEKVECGKSVSLKRPPSEIPGIPSTKKSRTEAPEAMDTRPDHPVLSDTMPVLVQSIITTLPPKVPQAMSPPPTLSAAANSKDMSPSLGKGSGLHSLTMDDINSNLVRDDTPVNKTRPVPSSSSAATAAPSTSRPPCAEPQVSTGATQGPTQDGTGNGTSLHQGSLAYSSEGLSVPEKSVLTALDGPSFHPPSPDPRASAKNFASCTQAIPPASTDTVPYATAESNITGSSLLHEHVTTPHASGPSTTQLSNASPVPTTSTNIKNGPQNDNLPTCAQAEPAAVSPPPGIDVPPATSAATSASRVPLIRRGGRQPTKLCEDDGSNTQTNLWRLEYMRQNSPAYIANFTKWLRTIPESERKNPPPRV</sequence>
<feature type="compositionally biased region" description="Polar residues" evidence="2">
    <location>
        <begin position="477"/>
        <end position="511"/>
    </location>
</feature>
<proteinExistence type="predicted"/>
<dbReference type="Proteomes" id="UP001437256">
    <property type="component" value="Unassembled WGS sequence"/>
</dbReference>
<accession>A0ABR2ZH60</accession>
<evidence type="ECO:0000256" key="2">
    <source>
        <dbReference type="SAM" id="MobiDB-lite"/>
    </source>
</evidence>
<feature type="region of interest" description="Disordered" evidence="2">
    <location>
        <begin position="300"/>
        <end position="401"/>
    </location>
</feature>
<evidence type="ECO:0000313" key="4">
    <source>
        <dbReference type="Proteomes" id="UP001437256"/>
    </source>
</evidence>
<feature type="compositionally biased region" description="Low complexity" evidence="2">
    <location>
        <begin position="1"/>
        <end position="21"/>
    </location>
</feature>
<feature type="compositionally biased region" description="Basic and acidic residues" evidence="2">
    <location>
        <begin position="266"/>
        <end position="282"/>
    </location>
</feature>
<feature type="compositionally biased region" description="Polar residues" evidence="2">
    <location>
        <begin position="378"/>
        <end position="401"/>
    </location>
</feature>
<reference evidence="3 4" key="1">
    <citation type="submission" date="2024-05" db="EMBL/GenBank/DDBJ databases">
        <title>A draft genome resource for the thread blight pathogen Marasmius tenuissimus strain MS-2.</title>
        <authorList>
            <person name="Yulfo-Soto G.E."/>
            <person name="Baruah I.K."/>
            <person name="Amoako-Attah I."/>
            <person name="Bukari Y."/>
            <person name="Meinhardt L.W."/>
            <person name="Bailey B.A."/>
            <person name="Cohen S.P."/>
        </authorList>
    </citation>
    <scope>NUCLEOTIDE SEQUENCE [LARGE SCALE GENOMIC DNA]</scope>
    <source>
        <strain evidence="3 4">MS-2</strain>
    </source>
</reference>
<evidence type="ECO:0000313" key="3">
    <source>
        <dbReference type="EMBL" id="KAL0061011.1"/>
    </source>
</evidence>
<feature type="compositionally biased region" description="Pro residues" evidence="2">
    <location>
        <begin position="300"/>
        <end position="311"/>
    </location>
</feature>
<feature type="coiled-coil region" evidence="1">
    <location>
        <begin position="47"/>
        <end position="74"/>
    </location>
</feature>
<feature type="compositionally biased region" description="Low complexity" evidence="2">
    <location>
        <begin position="353"/>
        <end position="373"/>
    </location>
</feature>
<keyword evidence="1" id="KW-0175">Coiled coil</keyword>
<comment type="caution">
    <text evidence="3">The sequence shown here is derived from an EMBL/GenBank/DDBJ whole genome shotgun (WGS) entry which is preliminary data.</text>
</comment>
<dbReference type="EMBL" id="JBBXMP010000151">
    <property type="protein sequence ID" value="KAL0061011.1"/>
    <property type="molecule type" value="Genomic_DNA"/>
</dbReference>